<organism evidence="1 2">
    <name type="scientific">Thiorhodovibrio frisius</name>
    <dbReference type="NCBI Taxonomy" id="631362"/>
    <lineage>
        <taxon>Bacteria</taxon>
        <taxon>Pseudomonadati</taxon>
        <taxon>Pseudomonadota</taxon>
        <taxon>Gammaproteobacteria</taxon>
        <taxon>Chromatiales</taxon>
        <taxon>Chromatiaceae</taxon>
        <taxon>Thiorhodovibrio</taxon>
    </lineage>
</organism>
<dbReference type="Proteomes" id="UP000002964">
    <property type="component" value="Unassembled WGS sequence"/>
</dbReference>
<evidence type="ECO:0000313" key="1">
    <source>
        <dbReference type="EMBL" id="EIC23892.1"/>
    </source>
</evidence>
<reference evidence="1 2" key="2">
    <citation type="submission" date="2011-11" db="EMBL/GenBank/DDBJ databases">
        <authorList>
            <consortium name="US DOE Joint Genome Institute"/>
            <person name="Lucas S."/>
            <person name="Han J."/>
            <person name="Lapidus A."/>
            <person name="Cheng J.-F."/>
            <person name="Goodwin L."/>
            <person name="Pitluck S."/>
            <person name="Peters L."/>
            <person name="Ovchinnikova G."/>
            <person name="Zhang X."/>
            <person name="Detter J.C."/>
            <person name="Han C."/>
            <person name="Tapia R."/>
            <person name="Land M."/>
            <person name="Hauser L."/>
            <person name="Kyrpides N."/>
            <person name="Ivanova N."/>
            <person name="Pagani I."/>
            <person name="Vogl K."/>
            <person name="Liu Z."/>
            <person name="Overmann J."/>
            <person name="Frigaard N.-U."/>
            <person name="Bryant D."/>
            <person name="Woyke T."/>
        </authorList>
    </citation>
    <scope>NUCLEOTIDE SEQUENCE [LARGE SCALE GENOMIC DNA]</scope>
    <source>
        <strain evidence="1 2">970</strain>
    </source>
</reference>
<dbReference type="EMBL" id="JH603163">
    <property type="protein sequence ID" value="EIC23892.1"/>
    <property type="molecule type" value="Genomic_DNA"/>
</dbReference>
<protein>
    <submittedName>
        <fullName evidence="1">Uncharacterized protein</fullName>
    </submittedName>
</protein>
<reference evidence="2" key="1">
    <citation type="submission" date="2011-06" db="EMBL/GenBank/DDBJ databases">
        <authorList>
            <consortium name="US DOE Joint Genome Institute (JGI-PGF)"/>
            <person name="Lucas S."/>
            <person name="Han J."/>
            <person name="Lapidus A."/>
            <person name="Cheng J.-F."/>
            <person name="Goodwin L."/>
            <person name="Pitluck S."/>
            <person name="Peters L."/>
            <person name="Land M.L."/>
            <person name="Hauser L."/>
            <person name="Vogl K."/>
            <person name="Liu Z."/>
            <person name="Overmann J."/>
            <person name="Frigaard N.-U."/>
            <person name="Bryant D.A."/>
            <person name="Woyke T.J."/>
        </authorList>
    </citation>
    <scope>NUCLEOTIDE SEQUENCE [LARGE SCALE GENOMIC DNA]</scope>
    <source>
        <strain evidence="2">970</strain>
    </source>
</reference>
<name>H8YVF2_9GAMM</name>
<dbReference type="HOGENOM" id="CLU_3359057_0_0_6"/>
<sequence>MGLTRGLIRELARKVFSEKERAEAGTANEMIRRLGV</sequence>
<dbReference type="AlphaFoldDB" id="H8YVF2"/>
<accession>H8YVF2</accession>
<gene>
    <name evidence="1" type="ORF">Thi970DRAFT_00024</name>
</gene>
<proteinExistence type="predicted"/>
<keyword evidence="2" id="KW-1185">Reference proteome</keyword>
<evidence type="ECO:0000313" key="2">
    <source>
        <dbReference type="Proteomes" id="UP000002964"/>
    </source>
</evidence>